<dbReference type="PANTHER" id="PTHR32071">
    <property type="entry name" value="TRANSCRIPTIONAL REGULATORY PROTEIN"/>
    <property type="match status" value="1"/>
</dbReference>
<evidence type="ECO:0000259" key="8">
    <source>
        <dbReference type="PROSITE" id="PS50110"/>
    </source>
</evidence>
<accession>A0A829Y7Q7</accession>
<evidence type="ECO:0000259" key="7">
    <source>
        <dbReference type="PROSITE" id="PS50045"/>
    </source>
</evidence>
<keyword evidence="10" id="KW-1185">Reference proteome</keyword>
<evidence type="ECO:0000313" key="10">
    <source>
        <dbReference type="Proteomes" id="UP000445000"/>
    </source>
</evidence>
<dbReference type="PROSITE" id="PS00676">
    <property type="entry name" value="SIGMA54_INTERACT_2"/>
    <property type="match status" value="1"/>
</dbReference>
<feature type="modified residue" description="4-aspartylphosphate" evidence="6">
    <location>
        <position position="54"/>
    </location>
</feature>
<dbReference type="GO" id="GO:0000160">
    <property type="term" value="P:phosphorelay signal transduction system"/>
    <property type="evidence" value="ECO:0007669"/>
    <property type="project" value="InterPro"/>
</dbReference>
<dbReference type="Pfam" id="PF25601">
    <property type="entry name" value="AAA_lid_14"/>
    <property type="match status" value="1"/>
</dbReference>
<dbReference type="RefSeq" id="WP_161810887.1">
    <property type="nucleotide sequence ID" value="NZ_BLJN01000001.1"/>
</dbReference>
<keyword evidence="2" id="KW-0067">ATP-binding</keyword>
<dbReference type="Gene3D" id="1.10.8.60">
    <property type="match status" value="1"/>
</dbReference>
<dbReference type="PROSITE" id="PS50110">
    <property type="entry name" value="RESPONSE_REGULATORY"/>
    <property type="match status" value="1"/>
</dbReference>
<dbReference type="InterPro" id="IPR003593">
    <property type="entry name" value="AAA+_ATPase"/>
</dbReference>
<dbReference type="PRINTS" id="PR01590">
    <property type="entry name" value="HTHFIS"/>
</dbReference>
<evidence type="ECO:0000256" key="3">
    <source>
        <dbReference type="ARBA" id="ARBA00023015"/>
    </source>
</evidence>
<dbReference type="InterPro" id="IPR011006">
    <property type="entry name" value="CheY-like_superfamily"/>
</dbReference>
<name>A0A829Y7Q7_9GAMM</name>
<keyword evidence="1" id="KW-0547">Nucleotide-binding</keyword>
<dbReference type="PROSITE" id="PS00688">
    <property type="entry name" value="SIGMA54_INTERACT_3"/>
    <property type="match status" value="1"/>
</dbReference>
<dbReference type="InterPro" id="IPR058031">
    <property type="entry name" value="AAA_lid_NorR"/>
</dbReference>
<evidence type="ECO:0000313" key="9">
    <source>
        <dbReference type="EMBL" id="GFE79073.1"/>
    </source>
</evidence>
<dbReference type="InterPro" id="IPR002078">
    <property type="entry name" value="Sigma_54_int"/>
</dbReference>
<dbReference type="InterPro" id="IPR027417">
    <property type="entry name" value="P-loop_NTPase"/>
</dbReference>
<dbReference type="AlphaFoldDB" id="A0A829Y7Q7"/>
<dbReference type="SUPFAM" id="SSF52172">
    <property type="entry name" value="CheY-like"/>
    <property type="match status" value="1"/>
</dbReference>
<evidence type="ECO:0000256" key="5">
    <source>
        <dbReference type="ARBA" id="ARBA00023163"/>
    </source>
</evidence>
<keyword evidence="6" id="KW-0597">Phosphoprotein</keyword>
<organism evidence="9 10">
    <name type="scientific">Steroidobacter agaridevorans</name>
    <dbReference type="NCBI Taxonomy" id="2695856"/>
    <lineage>
        <taxon>Bacteria</taxon>
        <taxon>Pseudomonadati</taxon>
        <taxon>Pseudomonadota</taxon>
        <taxon>Gammaproteobacteria</taxon>
        <taxon>Steroidobacterales</taxon>
        <taxon>Steroidobacteraceae</taxon>
        <taxon>Steroidobacter</taxon>
    </lineage>
</organism>
<dbReference type="GO" id="GO:0005524">
    <property type="term" value="F:ATP binding"/>
    <property type="evidence" value="ECO:0007669"/>
    <property type="project" value="UniProtKB-KW"/>
</dbReference>
<dbReference type="GO" id="GO:0043565">
    <property type="term" value="F:sequence-specific DNA binding"/>
    <property type="evidence" value="ECO:0007669"/>
    <property type="project" value="InterPro"/>
</dbReference>
<dbReference type="CDD" id="cd00009">
    <property type="entry name" value="AAA"/>
    <property type="match status" value="1"/>
</dbReference>
<dbReference type="SMART" id="SM00382">
    <property type="entry name" value="AAA"/>
    <property type="match status" value="1"/>
</dbReference>
<evidence type="ECO:0000256" key="2">
    <source>
        <dbReference type="ARBA" id="ARBA00022840"/>
    </source>
</evidence>
<dbReference type="FunFam" id="3.40.50.300:FF:000006">
    <property type="entry name" value="DNA-binding transcriptional regulator NtrC"/>
    <property type="match status" value="1"/>
</dbReference>
<dbReference type="PANTHER" id="PTHR32071:SF100">
    <property type="entry name" value="RESPONSE REGULATOR PROTEIN PILR"/>
    <property type="match status" value="1"/>
</dbReference>
<dbReference type="InterPro" id="IPR009057">
    <property type="entry name" value="Homeodomain-like_sf"/>
</dbReference>
<evidence type="ECO:0000256" key="4">
    <source>
        <dbReference type="ARBA" id="ARBA00023125"/>
    </source>
</evidence>
<proteinExistence type="predicted"/>
<dbReference type="Gene3D" id="1.10.10.60">
    <property type="entry name" value="Homeodomain-like"/>
    <property type="match status" value="1"/>
</dbReference>
<feature type="domain" description="Sigma-54 factor interaction" evidence="7">
    <location>
        <begin position="136"/>
        <end position="365"/>
    </location>
</feature>
<dbReference type="InterPro" id="IPR025944">
    <property type="entry name" value="Sigma_54_int_dom_CS"/>
</dbReference>
<gene>
    <name evidence="9" type="primary">pilR</name>
    <name evidence="9" type="ORF">GCM10011487_10730</name>
</gene>
<feature type="domain" description="Response regulatory" evidence="8">
    <location>
        <begin position="5"/>
        <end position="119"/>
    </location>
</feature>
<dbReference type="InterPro" id="IPR002197">
    <property type="entry name" value="HTH_Fis"/>
</dbReference>
<dbReference type="SMART" id="SM00448">
    <property type="entry name" value="REC"/>
    <property type="match status" value="1"/>
</dbReference>
<dbReference type="Proteomes" id="UP000445000">
    <property type="component" value="Unassembled WGS sequence"/>
</dbReference>
<keyword evidence="4" id="KW-0238">DNA-binding</keyword>
<dbReference type="GO" id="GO:0006355">
    <property type="term" value="P:regulation of DNA-templated transcription"/>
    <property type="evidence" value="ECO:0007669"/>
    <property type="project" value="InterPro"/>
</dbReference>
<dbReference type="Pfam" id="PF00158">
    <property type="entry name" value="Sigma54_activat"/>
    <property type="match status" value="1"/>
</dbReference>
<dbReference type="Gene3D" id="3.40.50.300">
    <property type="entry name" value="P-loop containing nucleotide triphosphate hydrolases"/>
    <property type="match status" value="1"/>
</dbReference>
<dbReference type="Pfam" id="PF02954">
    <property type="entry name" value="HTH_8"/>
    <property type="match status" value="1"/>
</dbReference>
<comment type="caution">
    <text evidence="9">The sequence shown here is derived from an EMBL/GenBank/DDBJ whole genome shotgun (WGS) entry which is preliminary data.</text>
</comment>
<keyword evidence="5" id="KW-0804">Transcription</keyword>
<evidence type="ECO:0000256" key="1">
    <source>
        <dbReference type="ARBA" id="ARBA00022741"/>
    </source>
</evidence>
<protein>
    <submittedName>
        <fullName evidence="9">Type 4 fimbriae expression regulatory protein PilR</fullName>
    </submittedName>
</protein>
<keyword evidence="3" id="KW-0805">Transcription regulation</keyword>
<evidence type="ECO:0000256" key="6">
    <source>
        <dbReference type="PROSITE-ProRule" id="PRU00169"/>
    </source>
</evidence>
<dbReference type="Gene3D" id="3.40.50.2300">
    <property type="match status" value="1"/>
</dbReference>
<dbReference type="Pfam" id="PF00072">
    <property type="entry name" value="Response_reg"/>
    <property type="match status" value="1"/>
</dbReference>
<dbReference type="InterPro" id="IPR001789">
    <property type="entry name" value="Sig_transdc_resp-reg_receiver"/>
</dbReference>
<sequence>MKKPRALVVDDEPDIRELLSITLERMNLDVTAADTIAAATRELRANPFDLCLTDMRLPDGDGLSLVEWIQTHKPHTPVAVITAHGNVETAVRALKLGAFDFISKPLDVAALRKLIIATLKLGENIESTMQLPQVKLLGGSRAMEQLREMIERVARSQAPVHIYGESGTGKELVAHLIHEAGPRREGPFVPVNCGAIPTELMESELFGHRKGSFTGAVADKQGLIQSAEGGTLFLDEIADLPLHMQVKLLRVIQEKTIRPVGESRELPIDVRILSATHKNLATQVAEGKFREDLFYRVNVIEIRVPPLRERLEDIDELVDSIVTRLGRQIGNRSLRITEAASKALREYHFPGNVRELENVLERAATLCVNGVIDAGDLQLRPKVAANEVPIPNSVAPGERLGDALEDIERDAIVRALEQTRYNKTKAAQLLGMTFRSLRYRIKKLGIE</sequence>
<dbReference type="SUPFAM" id="SSF46689">
    <property type="entry name" value="Homeodomain-like"/>
    <property type="match status" value="1"/>
</dbReference>
<dbReference type="InterPro" id="IPR025943">
    <property type="entry name" value="Sigma_54_int_dom_ATP-bd_2"/>
</dbReference>
<dbReference type="PROSITE" id="PS50045">
    <property type="entry name" value="SIGMA54_INTERACT_4"/>
    <property type="match status" value="1"/>
</dbReference>
<reference evidence="10" key="1">
    <citation type="submission" date="2020-01" db="EMBL/GenBank/DDBJ databases">
        <title>'Steroidobacter agaridevorans' sp. nov., agar-degrading bacteria isolated from rhizosphere soils.</title>
        <authorList>
            <person name="Ikenaga M."/>
            <person name="Kataoka M."/>
            <person name="Murouchi A."/>
            <person name="Katsuragi S."/>
            <person name="Sakai M."/>
        </authorList>
    </citation>
    <scope>NUCLEOTIDE SEQUENCE [LARGE SCALE GENOMIC DNA]</scope>
    <source>
        <strain evidence="10">YU21-B</strain>
    </source>
</reference>
<dbReference type="SUPFAM" id="SSF52540">
    <property type="entry name" value="P-loop containing nucleoside triphosphate hydrolases"/>
    <property type="match status" value="1"/>
</dbReference>
<dbReference type="EMBL" id="BLJN01000001">
    <property type="protein sequence ID" value="GFE79073.1"/>
    <property type="molecule type" value="Genomic_DNA"/>
</dbReference>